<gene>
    <name evidence="1" type="primary">Acey_s0041.g384</name>
    <name evidence="1" type="ORF">Y032_0041g384</name>
</gene>
<reference evidence="2" key="1">
    <citation type="journal article" date="2015" name="Nat. Genet.">
        <title>The genome and transcriptome of the zoonotic hookworm Ancylostoma ceylanicum identify infection-specific gene families.</title>
        <authorList>
            <person name="Schwarz E.M."/>
            <person name="Hu Y."/>
            <person name="Antoshechkin I."/>
            <person name="Miller M.M."/>
            <person name="Sternberg P.W."/>
            <person name="Aroian R.V."/>
        </authorList>
    </citation>
    <scope>NUCLEOTIDE SEQUENCE</scope>
    <source>
        <strain evidence="2">HY135</strain>
    </source>
</reference>
<dbReference type="AlphaFoldDB" id="A0A016UGY4"/>
<evidence type="ECO:0000313" key="2">
    <source>
        <dbReference type="Proteomes" id="UP000024635"/>
    </source>
</evidence>
<organism evidence="1 2">
    <name type="scientific">Ancylostoma ceylanicum</name>
    <dbReference type="NCBI Taxonomy" id="53326"/>
    <lineage>
        <taxon>Eukaryota</taxon>
        <taxon>Metazoa</taxon>
        <taxon>Ecdysozoa</taxon>
        <taxon>Nematoda</taxon>
        <taxon>Chromadorea</taxon>
        <taxon>Rhabditida</taxon>
        <taxon>Rhabditina</taxon>
        <taxon>Rhabditomorpha</taxon>
        <taxon>Strongyloidea</taxon>
        <taxon>Ancylostomatidae</taxon>
        <taxon>Ancylostomatinae</taxon>
        <taxon>Ancylostoma</taxon>
    </lineage>
</organism>
<sequence>MFAYFREAFRCPRQRTVLALSRKSCSTSNPSHLHYHTFSLAKRYRESGEVANLLAQHQACTVLKSALLIQSRVASGGPLL</sequence>
<evidence type="ECO:0000313" key="1">
    <source>
        <dbReference type="EMBL" id="EYC14176.1"/>
    </source>
</evidence>
<comment type="caution">
    <text evidence="1">The sequence shown here is derived from an EMBL/GenBank/DDBJ whole genome shotgun (WGS) entry which is preliminary data.</text>
</comment>
<name>A0A016UGY4_9BILA</name>
<accession>A0A016UGY4</accession>
<proteinExistence type="predicted"/>
<dbReference type="EMBL" id="JARK01001377">
    <property type="protein sequence ID" value="EYC14176.1"/>
    <property type="molecule type" value="Genomic_DNA"/>
</dbReference>
<dbReference type="Proteomes" id="UP000024635">
    <property type="component" value="Unassembled WGS sequence"/>
</dbReference>
<keyword evidence="2" id="KW-1185">Reference proteome</keyword>
<protein>
    <submittedName>
        <fullName evidence="1">Uncharacterized protein</fullName>
    </submittedName>
</protein>